<accession>A0ABN7RAD3</accession>
<evidence type="ECO:0008006" key="3">
    <source>
        <dbReference type="Google" id="ProtNLM"/>
    </source>
</evidence>
<dbReference type="Proteomes" id="UP000679725">
    <property type="component" value="Unassembled WGS sequence"/>
</dbReference>
<keyword evidence="2" id="KW-1185">Reference proteome</keyword>
<protein>
    <recommendedName>
        <fullName evidence="3">Lipoprotein</fullName>
    </recommendedName>
</protein>
<dbReference type="PROSITE" id="PS51257">
    <property type="entry name" value="PROKAR_LIPOPROTEIN"/>
    <property type="match status" value="1"/>
</dbReference>
<dbReference type="RefSeq" id="WP_229254680.1">
    <property type="nucleotide sequence ID" value="NZ_CAJRAU010000004.1"/>
</dbReference>
<sequence>MKYCMIGASAIVFLLTAGGCDTKTNEKTEKAPDSVVIEQPAASDLNSDQSALLETILGESEASEQTILRGVSFGDPVSKVKAAETFEMFEEAPDHLGYTQETSRLETIDVQYFFDKDKKVNKITVDVYLNSPEATKQLWRAGQRYFSENYGAPKEEGKKIMWNNKLVGVNMEDVSEGKDYGLKFQFYPANKNVLAAK</sequence>
<evidence type="ECO:0000313" key="1">
    <source>
        <dbReference type="EMBL" id="CAG5070474.1"/>
    </source>
</evidence>
<comment type="caution">
    <text evidence="1">The sequence shown here is derived from an EMBL/GenBank/DDBJ whole genome shotgun (WGS) entry which is preliminary data.</text>
</comment>
<dbReference type="EMBL" id="CAJRAU010000004">
    <property type="protein sequence ID" value="CAG5070474.1"/>
    <property type="molecule type" value="Genomic_DNA"/>
</dbReference>
<reference evidence="1 2" key="1">
    <citation type="submission" date="2021-04" db="EMBL/GenBank/DDBJ databases">
        <authorList>
            <person name="Rodrigo-Torres L."/>
            <person name="Arahal R. D."/>
            <person name="Lucena T."/>
        </authorList>
    </citation>
    <scope>NUCLEOTIDE SEQUENCE [LARGE SCALE GENOMIC DNA]</scope>
    <source>
        <strain evidence="1 2">CECT 9623</strain>
    </source>
</reference>
<proteinExistence type="predicted"/>
<gene>
    <name evidence="1" type="ORF">DYBT9623_03019</name>
</gene>
<evidence type="ECO:0000313" key="2">
    <source>
        <dbReference type="Proteomes" id="UP000679725"/>
    </source>
</evidence>
<organism evidence="1 2">
    <name type="scientific">Dyadobacter linearis</name>
    <dbReference type="NCBI Taxonomy" id="2823330"/>
    <lineage>
        <taxon>Bacteria</taxon>
        <taxon>Pseudomonadati</taxon>
        <taxon>Bacteroidota</taxon>
        <taxon>Cytophagia</taxon>
        <taxon>Cytophagales</taxon>
        <taxon>Spirosomataceae</taxon>
        <taxon>Dyadobacter</taxon>
    </lineage>
</organism>
<name>A0ABN7RAD3_9BACT</name>